<evidence type="ECO:0000313" key="1">
    <source>
        <dbReference type="EMBL" id="AFK44030.1"/>
    </source>
</evidence>
<reference evidence="1" key="1">
    <citation type="submission" date="2012-05" db="EMBL/GenBank/DDBJ databases">
        <authorList>
            <person name="Krishnakumar V."/>
            <person name="Cheung F."/>
            <person name="Xiao Y."/>
            <person name="Chan A."/>
            <person name="Moskal W.A."/>
            <person name="Town C.D."/>
        </authorList>
    </citation>
    <scope>NUCLEOTIDE SEQUENCE</scope>
</reference>
<dbReference type="EMBL" id="BT144236">
    <property type="protein sequence ID" value="AFK44030.1"/>
    <property type="molecule type" value="mRNA"/>
</dbReference>
<protein>
    <submittedName>
        <fullName evidence="1">Uncharacterized protein</fullName>
    </submittedName>
</protein>
<accession>I3SUT8</accession>
<organism evidence="1">
    <name type="scientific">Lotus japonicus</name>
    <name type="common">Lotus corniculatus var. japonicus</name>
    <dbReference type="NCBI Taxonomy" id="34305"/>
    <lineage>
        <taxon>Eukaryota</taxon>
        <taxon>Viridiplantae</taxon>
        <taxon>Streptophyta</taxon>
        <taxon>Embryophyta</taxon>
        <taxon>Tracheophyta</taxon>
        <taxon>Spermatophyta</taxon>
        <taxon>Magnoliopsida</taxon>
        <taxon>eudicotyledons</taxon>
        <taxon>Gunneridae</taxon>
        <taxon>Pentapetalae</taxon>
        <taxon>rosids</taxon>
        <taxon>fabids</taxon>
        <taxon>Fabales</taxon>
        <taxon>Fabaceae</taxon>
        <taxon>Papilionoideae</taxon>
        <taxon>50 kb inversion clade</taxon>
        <taxon>NPAAA clade</taxon>
        <taxon>Hologalegina</taxon>
        <taxon>robinioid clade</taxon>
        <taxon>Loteae</taxon>
        <taxon>Lotus</taxon>
    </lineage>
</organism>
<name>I3SUT8_LOTJA</name>
<sequence>MSVIWFPQVYIIRNGIGIFIMGLTLDTECKEKGATTKAVQSM</sequence>
<proteinExistence type="evidence at transcript level"/>
<dbReference type="AlphaFoldDB" id="I3SUT8"/>